<keyword evidence="5" id="KW-1185">Reference proteome</keyword>
<evidence type="ECO:0000256" key="1">
    <source>
        <dbReference type="ARBA" id="ARBA00006484"/>
    </source>
</evidence>
<dbReference type="InterPro" id="IPR020904">
    <property type="entry name" value="Sc_DH/Rdtase_CS"/>
</dbReference>
<dbReference type="Proteomes" id="UP000076623">
    <property type="component" value="Chromosome"/>
</dbReference>
<reference evidence="4 5" key="1">
    <citation type="submission" date="2016-04" db="EMBL/GenBank/DDBJ databases">
        <title>Complete genome sequence of Fictibacillus phosphorivorans G25-29, a strain toxic to nematodes.</title>
        <authorList>
            <person name="Zheng Z."/>
        </authorList>
    </citation>
    <scope>NUCLEOTIDE SEQUENCE [LARGE SCALE GENOMIC DNA]</scope>
    <source>
        <strain evidence="4 5">G25-29</strain>
    </source>
</reference>
<evidence type="ECO:0000256" key="2">
    <source>
        <dbReference type="ARBA" id="ARBA00023002"/>
    </source>
</evidence>
<dbReference type="Gene3D" id="3.40.50.720">
    <property type="entry name" value="NAD(P)-binding Rossmann-like Domain"/>
    <property type="match status" value="1"/>
</dbReference>
<dbReference type="FunFam" id="3.40.50.720:FF:000047">
    <property type="entry name" value="NADP-dependent L-serine/L-allo-threonine dehydrogenase"/>
    <property type="match status" value="1"/>
</dbReference>
<dbReference type="KEGG" id="fpn:ABE65_003845"/>
<organism evidence="4 5">
    <name type="scientific">Fictibacillus phosphorivorans</name>
    <dbReference type="NCBI Taxonomy" id="1221500"/>
    <lineage>
        <taxon>Bacteria</taxon>
        <taxon>Bacillati</taxon>
        <taxon>Bacillota</taxon>
        <taxon>Bacilli</taxon>
        <taxon>Bacillales</taxon>
        <taxon>Fictibacillaceae</taxon>
        <taxon>Fictibacillus</taxon>
    </lineage>
</organism>
<accession>A0A160IJI9</accession>
<dbReference type="Pfam" id="PF00106">
    <property type="entry name" value="adh_short"/>
    <property type="match status" value="1"/>
</dbReference>
<dbReference type="PRINTS" id="PR00080">
    <property type="entry name" value="SDRFAMILY"/>
</dbReference>
<dbReference type="PRINTS" id="PR00081">
    <property type="entry name" value="GDHRDH"/>
</dbReference>
<evidence type="ECO:0000313" key="4">
    <source>
        <dbReference type="EMBL" id="ANC75991.1"/>
    </source>
</evidence>
<dbReference type="PANTHER" id="PTHR42901">
    <property type="entry name" value="ALCOHOL DEHYDROGENASE"/>
    <property type="match status" value="1"/>
</dbReference>
<dbReference type="AlphaFoldDB" id="A0A160IJI9"/>
<keyword evidence="2" id="KW-0560">Oxidoreductase</keyword>
<dbReference type="RefSeq" id="WP_066391461.1">
    <property type="nucleotide sequence ID" value="NZ_CP015378.1"/>
</dbReference>
<proteinExistence type="inferred from homology"/>
<comment type="similarity">
    <text evidence="1 3">Belongs to the short-chain dehydrogenases/reductases (SDR) family.</text>
</comment>
<dbReference type="CDD" id="cd05233">
    <property type="entry name" value="SDR_c"/>
    <property type="match status" value="1"/>
</dbReference>
<dbReference type="GO" id="GO:0016616">
    <property type="term" value="F:oxidoreductase activity, acting on the CH-OH group of donors, NAD or NADP as acceptor"/>
    <property type="evidence" value="ECO:0007669"/>
    <property type="project" value="UniProtKB-ARBA"/>
</dbReference>
<dbReference type="InterPro" id="IPR002347">
    <property type="entry name" value="SDR_fam"/>
</dbReference>
<dbReference type="STRING" id="1221500.ABE65_003845"/>
<gene>
    <name evidence="4" type="ORF">ABE65_003845</name>
</gene>
<dbReference type="EMBL" id="CP015378">
    <property type="protein sequence ID" value="ANC75991.1"/>
    <property type="molecule type" value="Genomic_DNA"/>
</dbReference>
<evidence type="ECO:0000256" key="3">
    <source>
        <dbReference type="RuleBase" id="RU000363"/>
    </source>
</evidence>
<dbReference type="PANTHER" id="PTHR42901:SF1">
    <property type="entry name" value="ALCOHOL DEHYDROGENASE"/>
    <property type="match status" value="1"/>
</dbReference>
<evidence type="ECO:0000313" key="5">
    <source>
        <dbReference type="Proteomes" id="UP000076623"/>
    </source>
</evidence>
<dbReference type="SUPFAM" id="SSF51735">
    <property type="entry name" value="NAD(P)-binding Rossmann-fold domains"/>
    <property type="match status" value="1"/>
</dbReference>
<name>A0A160IJI9_9BACL</name>
<protein>
    <submittedName>
        <fullName evidence="4">Short-chain dehydrogenase</fullName>
    </submittedName>
</protein>
<dbReference type="InterPro" id="IPR036291">
    <property type="entry name" value="NAD(P)-bd_dom_sf"/>
</dbReference>
<dbReference type="PROSITE" id="PS00061">
    <property type="entry name" value="ADH_SHORT"/>
    <property type="match status" value="1"/>
</dbReference>
<sequence>MLKNKTAVVTGATRGCGKAIAEKLGTLGAKLAIVGSSDGIFKTGEELKAKGFDVLAIKADVTKEADVAELFKQTFETFGNIDILVNNAGIGQFKLAEEHSLVDFQKMFEVNVQGVFLCSTAVVPHMKERKEGTIITISSDVGRRTIANGSVYTATKYAVQGFSGSLAQELREFGVRVGTVNPGAIDTYFADSEQGLDFKEDWLKVDDIAEAVAYMASAPKHMVVDEIMLHPLSQEYPNV</sequence>